<dbReference type="EMBL" id="JAJOMB010000012">
    <property type="protein sequence ID" value="MCD5313628.1"/>
    <property type="molecule type" value="Genomic_DNA"/>
</dbReference>
<gene>
    <name evidence="2" type="ORF">LR394_22210</name>
</gene>
<dbReference type="InterPro" id="IPR011009">
    <property type="entry name" value="Kinase-like_dom_sf"/>
</dbReference>
<sequence length="303" mass="32980">MPARSPLSLAALASAAVNGLEPMRTQTVDANADDVDTALIEDNLSRHWVVRAPRNDVASMRLDAESELVSRLRSWLPFGLPEAEGVAALPNGSRALVHRKLPGRPIRPLELLHRSALAVSYGEAIAAIHNLPTRLVEEAGLPIYTAEEYRFRRLAELDRVAATGLTPVRLLTRWEHAVEEVGAWRFVPCVVHGDLAGDNVLAEGEAVTGVMEWSETRVADPADDLAWLSIGATEPVLPVAFKAYLEARGEAVDVDLRRRARLSGEFAIARWLLHGVHTDDAGIVDDAVQMLADLEAGVGDQPW</sequence>
<organism evidence="2 3">
    <name type="scientific">Kineosporia babensis</name>
    <dbReference type="NCBI Taxonomy" id="499548"/>
    <lineage>
        <taxon>Bacteria</taxon>
        <taxon>Bacillati</taxon>
        <taxon>Actinomycetota</taxon>
        <taxon>Actinomycetes</taxon>
        <taxon>Kineosporiales</taxon>
        <taxon>Kineosporiaceae</taxon>
        <taxon>Kineosporia</taxon>
    </lineage>
</organism>
<evidence type="ECO:0000313" key="2">
    <source>
        <dbReference type="EMBL" id="MCD5313628.1"/>
    </source>
</evidence>
<dbReference type="AlphaFoldDB" id="A0A9X1NGE1"/>
<name>A0A9X1NGE1_9ACTN</name>
<dbReference type="Proteomes" id="UP001138997">
    <property type="component" value="Unassembled WGS sequence"/>
</dbReference>
<feature type="domain" description="Aminoglycoside phosphotransferase" evidence="1">
    <location>
        <begin position="39"/>
        <end position="255"/>
    </location>
</feature>
<proteinExistence type="predicted"/>
<dbReference type="RefSeq" id="WP_231445002.1">
    <property type="nucleotide sequence ID" value="NZ_JAJOMB010000012.1"/>
</dbReference>
<accession>A0A9X1NGE1</accession>
<evidence type="ECO:0000259" key="1">
    <source>
        <dbReference type="Pfam" id="PF01636"/>
    </source>
</evidence>
<comment type="caution">
    <text evidence="2">The sequence shown here is derived from an EMBL/GenBank/DDBJ whole genome shotgun (WGS) entry which is preliminary data.</text>
</comment>
<dbReference type="Gene3D" id="3.30.200.20">
    <property type="entry name" value="Phosphorylase Kinase, domain 1"/>
    <property type="match status" value="1"/>
</dbReference>
<dbReference type="InterPro" id="IPR002575">
    <property type="entry name" value="Aminoglycoside_PTrfase"/>
</dbReference>
<dbReference type="Gene3D" id="3.90.1200.10">
    <property type="match status" value="1"/>
</dbReference>
<dbReference type="Pfam" id="PF01636">
    <property type="entry name" value="APH"/>
    <property type="match status" value="1"/>
</dbReference>
<reference evidence="2" key="1">
    <citation type="submission" date="2021-11" db="EMBL/GenBank/DDBJ databases">
        <title>Streptomyces corallinus and Kineosporia corallina sp. nov., two new coral-derived marine actinobacteria.</title>
        <authorList>
            <person name="Buangrab K."/>
            <person name="Sutthacheep M."/>
            <person name="Yeemin T."/>
            <person name="Harunari E."/>
            <person name="Igarashi Y."/>
            <person name="Sripreechasak P."/>
            <person name="Kanchanasin P."/>
            <person name="Tanasupawat S."/>
            <person name="Phongsopitanun W."/>
        </authorList>
    </citation>
    <scope>NUCLEOTIDE SEQUENCE</scope>
    <source>
        <strain evidence="2">JCM 31032</strain>
    </source>
</reference>
<dbReference type="SUPFAM" id="SSF56112">
    <property type="entry name" value="Protein kinase-like (PK-like)"/>
    <property type="match status" value="1"/>
</dbReference>
<keyword evidence="3" id="KW-1185">Reference proteome</keyword>
<evidence type="ECO:0000313" key="3">
    <source>
        <dbReference type="Proteomes" id="UP001138997"/>
    </source>
</evidence>
<protein>
    <submittedName>
        <fullName evidence="2">Phosphotransferase</fullName>
    </submittedName>
</protein>